<dbReference type="PROSITE" id="PS51201">
    <property type="entry name" value="RCK_N"/>
    <property type="match status" value="1"/>
</dbReference>
<dbReference type="Pfam" id="PF02254">
    <property type="entry name" value="TrkA_N"/>
    <property type="match status" value="1"/>
</dbReference>
<dbReference type="InterPro" id="IPR003148">
    <property type="entry name" value="RCK_N"/>
</dbReference>
<evidence type="ECO:0000256" key="2">
    <source>
        <dbReference type="SAM" id="Phobius"/>
    </source>
</evidence>
<dbReference type="RefSeq" id="WP_285933843.1">
    <property type="nucleotide sequence ID" value="NZ_JASTZU010000059.1"/>
</dbReference>
<dbReference type="InterPro" id="IPR036291">
    <property type="entry name" value="NAD(P)-bd_dom_sf"/>
</dbReference>
<keyword evidence="4" id="KW-0406">Ion transport</keyword>
<evidence type="ECO:0000313" key="5">
    <source>
        <dbReference type="Proteomes" id="UP001235343"/>
    </source>
</evidence>
<comment type="subcellular location">
    <subcellularLocation>
        <location evidence="1">Cell membrane</location>
        <topology evidence="1">Multi-pass membrane protein</topology>
    </subcellularLocation>
</comment>
<keyword evidence="4" id="KW-0813">Transport</keyword>
<keyword evidence="2" id="KW-0472">Membrane</keyword>
<feature type="transmembrane region" description="Helical" evidence="2">
    <location>
        <begin position="73"/>
        <end position="91"/>
    </location>
</feature>
<keyword evidence="2" id="KW-0812">Transmembrane</keyword>
<dbReference type="Gene3D" id="3.40.50.720">
    <property type="entry name" value="NAD(P)-binding Rossmann-like Domain"/>
    <property type="match status" value="1"/>
</dbReference>
<evidence type="ECO:0000259" key="3">
    <source>
        <dbReference type="PROSITE" id="PS51201"/>
    </source>
</evidence>
<name>A0ABT7L9L0_9BACI</name>
<dbReference type="Gene3D" id="1.10.287.70">
    <property type="match status" value="1"/>
</dbReference>
<protein>
    <submittedName>
        <fullName evidence="4">Potassium channel family protein</fullName>
    </submittedName>
</protein>
<dbReference type="Proteomes" id="UP001235343">
    <property type="component" value="Unassembled WGS sequence"/>
</dbReference>
<keyword evidence="4" id="KW-0407">Ion channel</keyword>
<feature type="domain" description="RCK N-terminal" evidence="3">
    <location>
        <begin position="114"/>
        <end position="238"/>
    </location>
</feature>
<dbReference type="SUPFAM" id="SSF51735">
    <property type="entry name" value="NAD(P)-binding Rossmann-fold domains"/>
    <property type="match status" value="1"/>
</dbReference>
<sequence length="332" mass="37885">MNFYKFWEFYFHLPVFLRLLLTVSITMLLFGATIHLIEPQHFPNLFDGIWWAFVTGSTVGYGDYVPLSTWGKVIAILLILAGGGVVTFYMATISASTIKHEQNLSKGSINYKGKNHIVFVGWNERTKQLLDMITKRNLGEQIVLIDKTLNQLPYQKHYIHFVRGDATEDEVLSKANIQEAKYVVITSDPSKKERQADQTSILTTVAMRGNNPNLYIIAEILTKEQLTNATRAGADTIIRSNDFMSTLFFNELFRDASVKPFDLLLEVLSSQQFNQIKLSKEMEGYTFLECSDHYVAIEKLLIGIIREDELMLNPPFDTILKNGDLLIILSRL</sequence>
<proteinExistence type="predicted"/>
<feature type="transmembrane region" description="Helical" evidence="2">
    <location>
        <begin position="49"/>
        <end position="67"/>
    </location>
</feature>
<dbReference type="GO" id="GO:0034220">
    <property type="term" value="P:monoatomic ion transmembrane transport"/>
    <property type="evidence" value="ECO:0007669"/>
    <property type="project" value="UniProtKB-KW"/>
</dbReference>
<gene>
    <name evidence="4" type="ORF">QQS35_19125</name>
</gene>
<keyword evidence="2" id="KW-1133">Transmembrane helix</keyword>
<evidence type="ECO:0000313" key="4">
    <source>
        <dbReference type="EMBL" id="MDL4842551.1"/>
    </source>
</evidence>
<evidence type="ECO:0000256" key="1">
    <source>
        <dbReference type="ARBA" id="ARBA00004651"/>
    </source>
</evidence>
<dbReference type="InterPro" id="IPR050721">
    <property type="entry name" value="Trk_Ktr_HKT_K-transport"/>
</dbReference>
<dbReference type="SUPFAM" id="SSF81324">
    <property type="entry name" value="Voltage-gated potassium channels"/>
    <property type="match status" value="1"/>
</dbReference>
<dbReference type="EMBL" id="JASTZU010000059">
    <property type="protein sequence ID" value="MDL4842551.1"/>
    <property type="molecule type" value="Genomic_DNA"/>
</dbReference>
<reference evidence="4 5" key="1">
    <citation type="submission" date="2023-06" db="EMBL/GenBank/DDBJ databases">
        <title>Aquibacillus rhizosphaerae LR5S19.</title>
        <authorList>
            <person name="Sun J.-Q."/>
        </authorList>
    </citation>
    <scope>NUCLEOTIDE SEQUENCE [LARGE SCALE GENOMIC DNA]</scope>
    <source>
        <strain evidence="4 5">LR5S19</strain>
    </source>
</reference>
<organism evidence="4 5">
    <name type="scientific">Aquibacillus rhizosphaerae</name>
    <dbReference type="NCBI Taxonomy" id="3051431"/>
    <lineage>
        <taxon>Bacteria</taxon>
        <taxon>Bacillati</taxon>
        <taxon>Bacillota</taxon>
        <taxon>Bacilli</taxon>
        <taxon>Bacillales</taxon>
        <taxon>Bacillaceae</taxon>
        <taxon>Aquibacillus</taxon>
    </lineage>
</organism>
<dbReference type="PANTHER" id="PTHR43833">
    <property type="entry name" value="POTASSIUM CHANNEL PROTEIN 2-RELATED-RELATED"/>
    <property type="match status" value="1"/>
</dbReference>
<dbReference type="Pfam" id="PF07885">
    <property type="entry name" value="Ion_trans_2"/>
    <property type="match status" value="1"/>
</dbReference>
<accession>A0ABT7L9L0</accession>
<dbReference type="InterPro" id="IPR013099">
    <property type="entry name" value="K_chnl_dom"/>
</dbReference>
<comment type="caution">
    <text evidence="4">The sequence shown here is derived from an EMBL/GenBank/DDBJ whole genome shotgun (WGS) entry which is preliminary data.</text>
</comment>
<keyword evidence="5" id="KW-1185">Reference proteome</keyword>
<feature type="transmembrane region" description="Helical" evidence="2">
    <location>
        <begin position="15"/>
        <end position="37"/>
    </location>
</feature>
<dbReference type="PANTHER" id="PTHR43833:SF9">
    <property type="entry name" value="POTASSIUM CHANNEL PROTEIN YUGO-RELATED"/>
    <property type="match status" value="1"/>
</dbReference>